<comment type="similarity">
    <text evidence="2 13">Belongs to the glycosyl hydrolase 4 family.</text>
</comment>
<keyword evidence="4 11" id="KW-0479">Metal-binding</keyword>
<dbReference type="SUPFAM" id="SSF56327">
    <property type="entry name" value="LDH C-terminal domain-like"/>
    <property type="match status" value="1"/>
</dbReference>
<dbReference type="InterPro" id="IPR022616">
    <property type="entry name" value="Glyco_hydro_4_C"/>
</dbReference>
<name>F2JMZ8_CELLD</name>
<feature type="binding site" evidence="11">
    <location>
        <position position="216"/>
    </location>
    <ligand>
        <name>Mn(2+)</name>
        <dbReference type="ChEBI" id="CHEBI:29035"/>
    </ligand>
</feature>
<accession>F2JMZ8</accession>
<evidence type="ECO:0000256" key="5">
    <source>
        <dbReference type="ARBA" id="ARBA00022801"/>
    </source>
</evidence>
<evidence type="ECO:0000256" key="9">
    <source>
        <dbReference type="ARBA" id="ARBA00023295"/>
    </source>
</evidence>
<dbReference type="HOGENOM" id="CLU_045951_1_1_9"/>
<feature type="site" description="Increases basicity of active site Tyr" evidence="12">
    <location>
        <position position="119"/>
    </location>
</feature>
<keyword evidence="9 13" id="KW-0326">Glycosidase</keyword>
<evidence type="ECO:0000256" key="7">
    <source>
        <dbReference type="ARBA" id="ARBA00023211"/>
    </source>
</evidence>
<dbReference type="Pfam" id="PF11975">
    <property type="entry name" value="Glyco_hydro_4C"/>
    <property type="match status" value="1"/>
</dbReference>
<keyword evidence="8" id="KW-0119">Carbohydrate metabolism</keyword>
<gene>
    <name evidence="15" type="ordered locus">Clole_0606</name>
</gene>
<keyword evidence="16" id="KW-1185">Reference proteome</keyword>
<evidence type="ECO:0000256" key="3">
    <source>
        <dbReference type="ARBA" id="ARBA00011881"/>
    </source>
</evidence>
<dbReference type="STRING" id="642492.Clole_0606"/>
<dbReference type="Pfam" id="PF02056">
    <property type="entry name" value="Glyco_hydro_4"/>
    <property type="match status" value="1"/>
</dbReference>
<evidence type="ECO:0000259" key="14">
    <source>
        <dbReference type="Pfam" id="PF11975"/>
    </source>
</evidence>
<keyword evidence="11" id="KW-0408">Iron</keyword>
<evidence type="ECO:0000256" key="10">
    <source>
        <dbReference type="PIRSR" id="PIRSR601088-2"/>
    </source>
</evidence>
<dbReference type="EMBL" id="CP002582">
    <property type="protein sequence ID" value="ADZ82340.1"/>
    <property type="molecule type" value="Genomic_DNA"/>
</dbReference>
<dbReference type="Proteomes" id="UP000008467">
    <property type="component" value="Chromosome"/>
</dbReference>
<comment type="cofactor">
    <cofactor evidence="13">
        <name>NAD(+)</name>
        <dbReference type="ChEBI" id="CHEBI:57540"/>
    </cofactor>
    <text evidence="13">Binds 1 NAD(+) per subunit.</text>
</comment>
<evidence type="ECO:0000256" key="13">
    <source>
        <dbReference type="RuleBase" id="RU361152"/>
    </source>
</evidence>
<dbReference type="eggNOG" id="COG1486">
    <property type="taxonomic scope" value="Bacteria"/>
</dbReference>
<feature type="domain" description="Glycosyl hydrolase family 4 C-terminal" evidence="14">
    <location>
        <begin position="211"/>
        <end position="436"/>
    </location>
</feature>
<keyword evidence="5 13" id="KW-0378">Hydrolase</keyword>
<proteinExistence type="inferred from homology"/>
<evidence type="ECO:0000313" key="15">
    <source>
        <dbReference type="EMBL" id="ADZ82340.1"/>
    </source>
</evidence>
<dbReference type="PRINTS" id="PR00732">
    <property type="entry name" value="GLHYDRLASE4"/>
</dbReference>
<dbReference type="KEGG" id="cle:Clole_0606"/>
<comment type="cofactor">
    <cofactor evidence="1">
        <name>Mn(2+)</name>
        <dbReference type="ChEBI" id="CHEBI:29035"/>
    </cofactor>
</comment>
<dbReference type="InterPro" id="IPR036291">
    <property type="entry name" value="NAD(P)-bd_dom_sf"/>
</dbReference>
<evidence type="ECO:0000256" key="12">
    <source>
        <dbReference type="PIRSR" id="PIRSR601088-4"/>
    </source>
</evidence>
<dbReference type="GO" id="GO:0046872">
    <property type="term" value="F:metal ion binding"/>
    <property type="evidence" value="ECO:0007669"/>
    <property type="project" value="UniProtKB-KW"/>
</dbReference>
<dbReference type="InterPro" id="IPR001088">
    <property type="entry name" value="Glyco_hydro_4"/>
</dbReference>
<evidence type="ECO:0000256" key="8">
    <source>
        <dbReference type="ARBA" id="ARBA00023277"/>
    </source>
</evidence>
<comment type="subunit">
    <text evidence="3">Homotetramer.</text>
</comment>
<dbReference type="EC" id="3.2.1.22" evidence="15"/>
<evidence type="ECO:0000256" key="1">
    <source>
        <dbReference type="ARBA" id="ARBA00001936"/>
    </source>
</evidence>
<protein>
    <submittedName>
        <fullName evidence="15">Alpha-galactosidase</fullName>
        <ecNumber evidence="15">3.2.1.22</ecNumber>
    </submittedName>
</protein>
<evidence type="ECO:0000256" key="11">
    <source>
        <dbReference type="PIRSR" id="PIRSR601088-3"/>
    </source>
</evidence>
<evidence type="ECO:0000313" key="16">
    <source>
        <dbReference type="Proteomes" id="UP000008467"/>
    </source>
</evidence>
<dbReference type="Gene3D" id="3.90.1820.10">
    <property type="entry name" value="AglA-like glucosidase"/>
    <property type="match status" value="1"/>
</dbReference>
<feature type="binding site" evidence="10">
    <location>
        <position position="157"/>
    </location>
    <ligand>
        <name>substrate</name>
    </ligand>
</feature>
<dbReference type="GO" id="GO:0016616">
    <property type="term" value="F:oxidoreductase activity, acting on the CH-OH group of donors, NAD or NADP as acceptor"/>
    <property type="evidence" value="ECO:0007669"/>
    <property type="project" value="InterPro"/>
</dbReference>
<keyword evidence="11" id="KW-0170">Cobalt</keyword>
<dbReference type="GO" id="GO:0004557">
    <property type="term" value="F:alpha-galactosidase activity"/>
    <property type="evidence" value="ECO:0007669"/>
    <property type="project" value="UniProtKB-EC"/>
</dbReference>
<evidence type="ECO:0000256" key="4">
    <source>
        <dbReference type="ARBA" id="ARBA00022723"/>
    </source>
</evidence>
<dbReference type="PANTHER" id="PTHR32092">
    <property type="entry name" value="6-PHOSPHO-BETA-GLUCOSIDASE-RELATED"/>
    <property type="match status" value="1"/>
</dbReference>
<dbReference type="PANTHER" id="PTHR32092:SF2">
    <property type="entry name" value="ALPHA-GALACTURONIDASE"/>
    <property type="match status" value="1"/>
</dbReference>
<organism evidence="15 16">
    <name type="scientific">Cellulosilyticum lentocellum (strain ATCC 49066 / DSM 5427 / NCIMB 11756 / RHM5)</name>
    <name type="common">Clostridium lentocellum</name>
    <dbReference type="NCBI Taxonomy" id="642492"/>
    <lineage>
        <taxon>Bacteria</taxon>
        <taxon>Bacillati</taxon>
        <taxon>Bacillota</taxon>
        <taxon>Clostridia</taxon>
        <taxon>Lachnospirales</taxon>
        <taxon>Cellulosilyticaceae</taxon>
        <taxon>Cellulosilyticum</taxon>
    </lineage>
</organism>
<dbReference type="AlphaFoldDB" id="F2JMZ8"/>
<evidence type="ECO:0000256" key="6">
    <source>
        <dbReference type="ARBA" id="ARBA00023027"/>
    </source>
</evidence>
<keyword evidence="6 13" id="KW-0520">NAD</keyword>
<reference evidence="15 16" key="1">
    <citation type="journal article" date="2011" name="J. Bacteriol.">
        <title>Complete genome sequence of the cellulose-degrading bacterium Cellulosilyticum lentocellum.</title>
        <authorList>
            <consortium name="US DOE Joint Genome Institute"/>
            <person name="Miller D.A."/>
            <person name="Suen G."/>
            <person name="Bruce D."/>
            <person name="Copeland A."/>
            <person name="Cheng J.F."/>
            <person name="Detter C."/>
            <person name="Goodwin L.A."/>
            <person name="Han C.S."/>
            <person name="Hauser L.J."/>
            <person name="Land M.L."/>
            <person name="Lapidus A."/>
            <person name="Lucas S."/>
            <person name="Meincke L."/>
            <person name="Pitluck S."/>
            <person name="Tapia R."/>
            <person name="Teshima H."/>
            <person name="Woyke T."/>
            <person name="Fox B.G."/>
            <person name="Angert E.R."/>
            <person name="Currie C.R."/>
        </authorList>
    </citation>
    <scope>NUCLEOTIDE SEQUENCE [LARGE SCALE GENOMIC DNA]</scope>
    <source>
        <strain evidence="16">ATCC 49066 / DSM 5427 / NCIMB 11756 / RHM5</strain>
    </source>
</reference>
<feature type="binding site" evidence="11">
    <location>
        <position position="179"/>
    </location>
    <ligand>
        <name>Mn(2+)</name>
        <dbReference type="ChEBI" id="CHEBI:29035"/>
    </ligand>
</feature>
<keyword evidence="11" id="KW-0533">Nickel</keyword>
<sequence>MKYIEDRVEDIQITYIGGGSRGWAWQLMSDLAREPQLAGTVTLYDIDYEAALQNEKIGNRLKDREDVKGKWQYRADKSLESALKGADFVVISILPGTFDEMASDVHAPEKYGIYQSVGDTVGPGGLIRGLRTVPMYVEFAKAIEKNCPEAFVINYTNPMSLCVKTLYEVFPGIKAFGCCHEVFNAQNLLAAALKDIEGIEGATREEIKINVKGINHFTWIDEASYKGLDLMPIYKQFVDKYYENGFEEGKTGNWMNDFFESANRVKFDLFKRYGIIAAAGDRHLAEFMSGNWYIENPETVMDWKFSLTPVSWRKEDLKERLAKSKRLVKGEEVFEVKDSGEEGVRQIKALVGLEELVTNVNLPNEGQIFNLPRGSIVETNAIFRRGQVLPIVAGKLPSAIQGIATRHITNAHLILEAALEKDKKKAFVAFANDPLVNISLEDTEELFEEMLKNTAAYLPGWKL</sequence>
<evidence type="ECO:0000256" key="2">
    <source>
        <dbReference type="ARBA" id="ARBA00010141"/>
    </source>
</evidence>
<dbReference type="SUPFAM" id="SSF51735">
    <property type="entry name" value="NAD(P)-binding Rossmann-fold domains"/>
    <property type="match status" value="1"/>
</dbReference>
<dbReference type="RefSeq" id="WP_013655641.1">
    <property type="nucleotide sequence ID" value="NC_015275.1"/>
</dbReference>
<keyword evidence="7 11" id="KW-0464">Manganese</keyword>
<dbReference type="GO" id="GO:0005975">
    <property type="term" value="P:carbohydrate metabolic process"/>
    <property type="evidence" value="ECO:0007669"/>
    <property type="project" value="InterPro"/>
</dbReference>
<dbReference type="InterPro" id="IPR053715">
    <property type="entry name" value="GH4_Enzyme_sf"/>
</dbReference>
<dbReference type="InterPro" id="IPR015955">
    <property type="entry name" value="Lactate_DH/Glyco_Ohase_4_C"/>
</dbReference>